<keyword evidence="5 11" id="KW-0851">Voltage-gated channel</keyword>
<feature type="region of interest" description="Disordered" evidence="12">
    <location>
        <begin position="339"/>
        <end position="360"/>
    </location>
</feature>
<dbReference type="InterPro" id="IPR014756">
    <property type="entry name" value="Ig_E-set"/>
</dbReference>
<organism evidence="16 17">
    <name type="scientific">Aphanomyces invadans</name>
    <dbReference type="NCBI Taxonomy" id="157072"/>
    <lineage>
        <taxon>Eukaryota</taxon>
        <taxon>Sar</taxon>
        <taxon>Stramenopiles</taxon>
        <taxon>Oomycota</taxon>
        <taxon>Saprolegniomycetes</taxon>
        <taxon>Saprolegniales</taxon>
        <taxon>Verrucalvaceae</taxon>
        <taxon>Aphanomyces</taxon>
    </lineage>
</organism>
<feature type="domain" description="Inward rectifier potassium channel C-terminal" evidence="15">
    <location>
        <begin position="170"/>
        <end position="342"/>
    </location>
</feature>
<feature type="transmembrane region" description="Helical" evidence="13">
    <location>
        <begin position="79"/>
        <end position="104"/>
    </location>
</feature>
<evidence type="ECO:0000256" key="9">
    <source>
        <dbReference type="ARBA" id="ARBA00023136"/>
    </source>
</evidence>
<keyword evidence="6 11" id="KW-0630">Potassium</keyword>
<evidence type="ECO:0000256" key="2">
    <source>
        <dbReference type="ARBA" id="ARBA00022448"/>
    </source>
</evidence>
<comment type="caution">
    <text evidence="16">The sequence shown here is derived from an EMBL/GenBank/DDBJ whole genome shotgun (WGS) entry which is preliminary data.</text>
</comment>
<dbReference type="GO" id="GO:0005886">
    <property type="term" value="C:plasma membrane"/>
    <property type="evidence" value="ECO:0007669"/>
    <property type="project" value="TreeGrafter"/>
</dbReference>
<dbReference type="PANTHER" id="PTHR11767:SF102">
    <property type="entry name" value="INWARDLY RECTIFYING POTASSIUM CHANNEL 1, ISOFORM F"/>
    <property type="match status" value="1"/>
</dbReference>
<evidence type="ECO:0000313" key="17">
    <source>
        <dbReference type="Proteomes" id="UP000285060"/>
    </source>
</evidence>
<evidence type="ECO:0008006" key="18">
    <source>
        <dbReference type="Google" id="ProtNLM"/>
    </source>
</evidence>
<feature type="domain" description="Potassium channel" evidence="14">
    <location>
        <begin position="92"/>
        <end position="160"/>
    </location>
</feature>
<dbReference type="Proteomes" id="UP000285060">
    <property type="component" value="Unassembled WGS sequence"/>
</dbReference>
<dbReference type="EMBL" id="QUSY01000547">
    <property type="protein sequence ID" value="RHY28674.1"/>
    <property type="molecule type" value="Genomic_DNA"/>
</dbReference>
<sequence length="757" mass="84453">MPSAATSTPPATHFDAVGSWRDEWHGVRVEAMPSGGNKHVRFFDTMTANSSFLDSRHHLVHNPRSTFKDVVYILINMSWAWFTACILGFSALITVVFALVFHFLCVDTDVFEDAFNLSYQSYSTIGFGILYPRNACGNLALSMEAFVSMILLSAISGLVFVRFSKPRATVVFASKCVVQPYSHHLALVVRVANATRCRHLHQDSILEASFRVNLLRIEERSGTDSTLVLRRYDLPTLQADFLAIRRDIQLVHVIDERSPLRRLTETTLAASDFAIQVDLVGVDSTTQNTVQCQMLYSALQVEWGAKFQDMCKVEGVPGNEQWVMDFDQLSTTVPAHVTTPRRPSAALDTGASPYTTGSPMLPVLPPRQLAYAKSRQFSIKDEFMQTTGGDLVDQAATMGTQYAGSPGTHHVVDMPPCEPPSTVRPSRTSRRTPDELTESLLFNEMPTVVHSPNRRASVVSSAANVENAPHFDRILPRHVPLPFSFHTVYTEALKTSWPWIIGYSFVAFVALNVLFAFVYYLDMDGVSVYDDIRNNNTDFGVCFYYSVHTLSTVGYGAIGPKSSSTYQNFWIMVESTLGIVVITIFTGISWSKFSRPRAHIEFSNKAVVTHVRDGTRVLLVRALNLRTHGNISGNAFRVGVTEVNKHTNLRQVHDVDLVNMTYPSMNVPATLVHVITSASPFAKFKSIDDFLECNVQMLCLYSGIDHTFSTNVYARKMYTSEDFVVGDHFADCAEFSPEGGMAVDFDRFHVHERSLGV</sequence>
<dbReference type="PANTHER" id="PTHR11767">
    <property type="entry name" value="INWARD RECTIFIER POTASSIUM CHANNEL"/>
    <property type="match status" value="1"/>
</dbReference>
<dbReference type="GO" id="GO:0005242">
    <property type="term" value="F:inward rectifier potassium channel activity"/>
    <property type="evidence" value="ECO:0007669"/>
    <property type="project" value="InterPro"/>
</dbReference>
<dbReference type="PRINTS" id="PR01320">
    <property type="entry name" value="KIRCHANNEL"/>
</dbReference>
<evidence type="ECO:0000256" key="8">
    <source>
        <dbReference type="ARBA" id="ARBA00023065"/>
    </source>
</evidence>
<feature type="region of interest" description="Disordered" evidence="12">
    <location>
        <begin position="409"/>
        <end position="432"/>
    </location>
</feature>
<feature type="transmembrane region" description="Helical" evidence="13">
    <location>
        <begin position="569"/>
        <end position="590"/>
    </location>
</feature>
<dbReference type="InterPro" id="IPR041647">
    <property type="entry name" value="IRK_C"/>
</dbReference>
<keyword evidence="2 11" id="KW-0813">Transport</keyword>
<evidence type="ECO:0000259" key="14">
    <source>
        <dbReference type="Pfam" id="PF07885"/>
    </source>
</evidence>
<keyword evidence="7 13" id="KW-1133">Transmembrane helix</keyword>
<dbReference type="GO" id="GO:0034765">
    <property type="term" value="P:regulation of monoatomic ion transmembrane transport"/>
    <property type="evidence" value="ECO:0007669"/>
    <property type="project" value="TreeGrafter"/>
</dbReference>
<keyword evidence="17" id="KW-1185">Reference proteome</keyword>
<dbReference type="InterPro" id="IPR013518">
    <property type="entry name" value="K_chnl_inward-rec_Kir_cyto"/>
</dbReference>
<dbReference type="InterPro" id="IPR016449">
    <property type="entry name" value="K_chnl_inward-rec_Kir"/>
</dbReference>
<feature type="domain" description="Potassium channel" evidence="14">
    <location>
        <begin position="513"/>
        <end position="588"/>
    </location>
</feature>
<evidence type="ECO:0000256" key="5">
    <source>
        <dbReference type="ARBA" id="ARBA00022882"/>
    </source>
</evidence>
<dbReference type="GO" id="GO:0034702">
    <property type="term" value="C:monoatomic ion channel complex"/>
    <property type="evidence" value="ECO:0007669"/>
    <property type="project" value="UniProtKB-KW"/>
</dbReference>
<dbReference type="Gene3D" id="2.60.40.1400">
    <property type="entry name" value="G protein-activated inward rectifier potassium channel 1"/>
    <property type="match status" value="2"/>
</dbReference>
<evidence type="ECO:0000256" key="1">
    <source>
        <dbReference type="ARBA" id="ARBA00004141"/>
    </source>
</evidence>
<accession>A0A3R7CZ56</accession>
<dbReference type="SUPFAM" id="SSF81324">
    <property type="entry name" value="Voltage-gated potassium channels"/>
    <property type="match status" value="2"/>
</dbReference>
<evidence type="ECO:0000256" key="12">
    <source>
        <dbReference type="SAM" id="MobiDB-lite"/>
    </source>
</evidence>
<keyword evidence="3 11" id="KW-0633">Potassium transport</keyword>
<keyword evidence="8 11" id="KW-0406">Ion transport</keyword>
<evidence type="ECO:0000256" key="6">
    <source>
        <dbReference type="ARBA" id="ARBA00022958"/>
    </source>
</evidence>
<name>A0A3R7CZ56_9STRA</name>
<evidence type="ECO:0000256" key="13">
    <source>
        <dbReference type="SAM" id="Phobius"/>
    </source>
</evidence>
<dbReference type="InterPro" id="IPR013099">
    <property type="entry name" value="K_chnl_dom"/>
</dbReference>
<evidence type="ECO:0000256" key="11">
    <source>
        <dbReference type="RuleBase" id="RU003822"/>
    </source>
</evidence>
<dbReference type="Pfam" id="PF17655">
    <property type="entry name" value="IRK_C"/>
    <property type="match status" value="2"/>
</dbReference>
<dbReference type="Pfam" id="PF07885">
    <property type="entry name" value="Ion_trans_2"/>
    <property type="match status" value="2"/>
</dbReference>
<dbReference type="GO" id="GO:1990573">
    <property type="term" value="P:potassium ion import across plasma membrane"/>
    <property type="evidence" value="ECO:0007669"/>
    <property type="project" value="TreeGrafter"/>
</dbReference>
<dbReference type="AlphaFoldDB" id="A0A3R7CZ56"/>
<feature type="domain" description="Inward rectifier potassium channel C-terminal" evidence="15">
    <location>
        <begin position="600"/>
        <end position="750"/>
    </location>
</feature>
<comment type="similarity">
    <text evidence="11">Belongs to the inward rectifier-type potassium channel (TC 1.A.2.1) family.</text>
</comment>
<evidence type="ECO:0000256" key="10">
    <source>
        <dbReference type="ARBA" id="ARBA00023303"/>
    </source>
</evidence>
<comment type="subcellular location">
    <subcellularLocation>
        <location evidence="1 11">Membrane</location>
        <topology evidence="1 11">Multi-pass membrane protein</topology>
    </subcellularLocation>
</comment>
<dbReference type="VEuPathDB" id="FungiDB:H310_11319"/>
<feature type="transmembrane region" description="Helical" evidence="13">
    <location>
        <begin position="139"/>
        <end position="161"/>
    </location>
</feature>
<keyword evidence="4 11" id="KW-0812">Transmembrane</keyword>
<proteinExistence type="inferred from homology"/>
<evidence type="ECO:0000259" key="15">
    <source>
        <dbReference type="Pfam" id="PF17655"/>
    </source>
</evidence>
<dbReference type="Gene3D" id="1.10.287.70">
    <property type="match status" value="2"/>
</dbReference>
<dbReference type="SUPFAM" id="SSF81296">
    <property type="entry name" value="E set domains"/>
    <property type="match status" value="2"/>
</dbReference>
<gene>
    <name evidence="16" type="ORF">DYB32_005782</name>
</gene>
<keyword evidence="10 11" id="KW-0407">Ion channel</keyword>
<evidence type="ECO:0000256" key="4">
    <source>
        <dbReference type="ARBA" id="ARBA00022692"/>
    </source>
</evidence>
<evidence type="ECO:0000256" key="7">
    <source>
        <dbReference type="ARBA" id="ARBA00022989"/>
    </source>
</evidence>
<evidence type="ECO:0000313" key="16">
    <source>
        <dbReference type="EMBL" id="RHY28674.1"/>
    </source>
</evidence>
<keyword evidence="9 13" id="KW-0472">Membrane</keyword>
<reference evidence="16 17" key="1">
    <citation type="submission" date="2018-08" db="EMBL/GenBank/DDBJ databases">
        <title>Aphanomyces genome sequencing and annotation.</title>
        <authorList>
            <person name="Minardi D."/>
            <person name="Oidtmann B."/>
            <person name="Van Der Giezen M."/>
            <person name="Studholme D.J."/>
        </authorList>
    </citation>
    <scope>NUCLEOTIDE SEQUENCE [LARGE SCALE GENOMIC DNA]</scope>
    <source>
        <strain evidence="16 17">NJM0002</strain>
    </source>
</reference>
<protein>
    <recommendedName>
        <fullName evidence="18">Inward rectifier potassium channel C-terminal domain-containing protein</fullName>
    </recommendedName>
</protein>
<feature type="transmembrane region" description="Helical" evidence="13">
    <location>
        <begin position="500"/>
        <end position="521"/>
    </location>
</feature>
<evidence type="ECO:0000256" key="3">
    <source>
        <dbReference type="ARBA" id="ARBA00022538"/>
    </source>
</evidence>